<gene>
    <name evidence="1" type="ORF">G4G71_10960</name>
    <name evidence="2" type="ORF">G4G71_22320</name>
</gene>
<name>A0A7Z3BKB2_9PSED</name>
<keyword evidence="3" id="KW-1185">Reference proteome</keyword>
<dbReference type="RefSeq" id="WP_169937556.1">
    <property type="nucleotide sequence ID" value="NZ_CP048833.1"/>
</dbReference>
<dbReference type="EMBL" id="CP048833">
    <property type="protein sequence ID" value="QJP08369.1"/>
    <property type="molecule type" value="Genomic_DNA"/>
</dbReference>
<sequence length="80" mass="9052">MSERLEALKSGKNYEFAYNANPRCPHCGAFLNREKTEELGLFHGGTHEAMCGSCSRGFIVETFVETTVKYSFSTDDQYEN</sequence>
<dbReference type="AlphaFoldDB" id="A0A7Z3BKB2"/>
<organism evidence="1 3">
    <name type="scientific">Pseudomonas multiresinivorans</name>
    <dbReference type="NCBI Taxonomy" id="95301"/>
    <lineage>
        <taxon>Bacteria</taxon>
        <taxon>Pseudomonadati</taxon>
        <taxon>Pseudomonadota</taxon>
        <taxon>Gammaproteobacteria</taxon>
        <taxon>Pseudomonadales</taxon>
        <taxon>Pseudomonadaceae</taxon>
        <taxon>Pseudomonas</taxon>
    </lineage>
</organism>
<dbReference type="EMBL" id="CP048833">
    <property type="protein sequence ID" value="QJP10487.1"/>
    <property type="molecule type" value="Genomic_DNA"/>
</dbReference>
<evidence type="ECO:0000313" key="1">
    <source>
        <dbReference type="EMBL" id="QJP08369.1"/>
    </source>
</evidence>
<reference evidence="1 3" key="1">
    <citation type="submission" date="2020-02" db="EMBL/GenBank/DDBJ databases">
        <title>Complete genome sequence of Pseudomonas multiresinivorans ORNL1.</title>
        <authorList>
            <person name="Podar M."/>
        </authorList>
    </citation>
    <scope>NUCLEOTIDE SEQUENCE [LARGE SCALE GENOMIC DNA]</scope>
    <source>
        <strain evidence="3">populi</strain>
        <strain evidence="1">Populi</strain>
    </source>
</reference>
<accession>A0A7Z3BKB2</accession>
<dbReference type="Proteomes" id="UP000502549">
    <property type="component" value="Chromosome"/>
</dbReference>
<dbReference type="KEGG" id="pmui:G4G71_22320"/>
<dbReference type="KEGG" id="pmui:G4G71_10960"/>
<evidence type="ECO:0000313" key="3">
    <source>
        <dbReference type="Proteomes" id="UP000502549"/>
    </source>
</evidence>
<proteinExistence type="predicted"/>
<protein>
    <submittedName>
        <fullName evidence="1">Uncharacterized protein</fullName>
    </submittedName>
</protein>
<evidence type="ECO:0000313" key="2">
    <source>
        <dbReference type="EMBL" id="QJP10487.1"/>
    </source>
</evidence>